<keyword evidence="2" id="KW-1185">Reference proteome</keyword>
<evidence type="ECO:0000313" key="1">
    <source>
        <dbReference type="EMBL" id="GBP89682.1"/>
    </source>
</evidence>
<name>A0A4C1ZQQ0_EUMVA</name>
<comment type="caution">
    <text evidence="1">The sequence shown here is derived from an EMBL/GenBank/DDBJ whole genome shotgun (WGS) entry which is preliminary data.</text>
</comment>
<sequence>MEEGSGKTSLNLVQGCAGGWLQLSAAGAAGALRGPPAAETRLCGANERYAPPVVLFADHGASVLEFRHYFRLKWCGDGTKQCWIYRHLFTDLVSRSGSVYFRRRTKGRHAGTGNALCGTVDSRRPSVSSLGGAGAQLEIAPRL</sequence>
<dbReference type="OrthoDB" id="10063988at2759"/>
<dbReference type="EMBL" id="BGZK01002018">
    <property type="protein sequence ID" value="GBP89682.1"/>
    <property type="molecule type" value="Genomic_DNA"/>
</dbReference>
<evidence type="ECO:0000313" key="2">
    <source>
        <dbReference type="Proteomes" id="UP000299102"/>
    </source>
</evidence>
<dbReference type="AlphaFoldDB" id="A0A4C1ZQQ0"/>
<proteinExistence type="predicted"/>
<accession>A0A4C1ZQQ0</accession>
<organism evidence="1 2">
    <name type="scientific">Eumeta variegata</name>
    <name type="common">Bagworm moth</name>
    <name type="synonym">Eumeta japonica</name>
    <dbReference type="NCBI Taxonomy" id="151549"/>
    <lineage>
        <taxon>Eukaryota</taxon>
        <taxon>Metazoa</taxon>
        <taxon>Ecdysozoa</taxon>
        <taxon>Arthropoda</taxon>
        <taxon>Hexapoda</taxon>
        <taxon>Insecta</taxon>
        <taxon>Pterygota</taxon>
        <taxon>Neoptera</taxon>
        <taxon>Endopterygota</taxon>
        <taxon>Lepidoptera</taxon>
        <taxon>Glossata</taxon>
        <taxon>Ditrysia</taxon>
        <taxon>Tineoidea</taxon>
        <taxon>Psychidae</taxon>
        <taxon>Oiketicinae</taxon>
        <taxon>Eumeta</taxon>
    </lineage>
</organism>
<dbReference type="Proteomes" id="UP000299102">
    <property type="component" value="Unassembled WGS sequence"/>
</dbReference>
<reference evidence="1 2" key="1">
    <citation type="journal article" date="2019" name="Commun. Biol.">
        <title>The bagworm genome reveals a unique fibroin gene that provides high tensile strength.</title>
        <authorList>
            <person name="Kono N."/>
            <person name="Nakamura H."/>
            <person name="Ohtoshi R."/>
            <person name="Tomita M."/>
            <person name="Numata K."/>
            <person name="Arakawa K."/>
        </authorList>
    </citation>
    <scope>NUCLEOTIDE SEQUENCE [LARGE SCALE GENOMIC DNA]</scope>
</reference>
<protein>
    <submittedName>
        <fullName evidence="1">Uncharacterized protein</fullName>
    </submittedName>
</protein>
<gene>
    <name evidence="1" type="ORF">EVAR_65744_1</name>
</gene>